<organism evidence="1 2">
    <name type="scientific">Amycolatopsis suaedae</name>
    <dbReference type="NCBI Taxonomy" id="2510978"/>
    <lineage>
        <taxon>Bacteria</taxon>
        <taxon>Bacillati</taxon>
        <taxon>Actinomycetota</taxon>
        <taxon>Actinomycetes</taxon>
        <taxon>Pseudonocardiales</taxon>
        <taxon>Pseudonocardiaceae</taxon>
        <taxon>Amycolatopsis</taxon>
    </lineage>
</organism>
<evidence type="ECO:0000313" key="1">
    <source>
        <dbReference type="EMBL" id="RZQ60130.1"/>
    </source>
</evidence>
<reference evidence="1 2" key="1">
    <citation type="submission" date="2019-02" db="EMBL/GenBank/DDBJ databases">
        <title>Draft genome sequence of Amycolatopsis sp. 8-3EHSu isolated from roots of Suaeda maritima.</title>
        <authorList>
            <person name="Duangmal K."/>
            <person name="Chantavorakit T."/>
        </authorList>
    </citation>
    <scope>NUCLEOTIDE SEQUENCE [LARGE SCALE GENOMIC DNA]</scope>
    <source>
        <strain evidence="1 2">8-3EHSu</strain>
    </source>
</reference>
<dbReference type="EMBL" id="SFCC01000019">
    <property type="protein sequence ID" value="RZQ60130.1"/>
    <property type="molecule type" value="Genomic_DNA"/>
</dbReference>
<accession>A0A4Q7IYR4</accession>
<dbReference type="AlphaFoldDB" id="A0A4Q7IYR4"/>
<keyword evidence="2" id="KW-1185">Reference proteome</keyword>
<sequence>MSNRVNIHVNPEELLKGIQDHKSSTLDGFSDQLGSYGAAHKLVSSPDDQWFGGNGGTGRLPDASRQFLAWLAGKIAEQMAEQKELVDSFDRYLNGLAQFANNLRAADEERCEQTCDHRKVLGGR</sequence>
<protein>
    <recommendedName>
        <fullName evidence="3">WXG100 family type VII secretion target</fullName>
    </recommendedName>
</protein>
<dbReference type="Proteomes" id="UP000292003">
    <property type="component" value="Unassembled WGS sequence"/>
</dbReference>
<gene>
    <name evidence="1" type="ORF">EWH70_31005</name>
</gene>
<comment type="caution">
    <text evidence="1">The sequence shown here is derived from an EMBL/GenBank/DDBJ whole genome shotgun (WGS) entry which is preliminary data.</text>
</comment>
<dbReference type="RefSeq" id="WP_130479116.1">
    <property type="nucleotide sequence ID" value="NZ_SFCC01000019.1"/>
</dbReference>
<proteinExistence type="predicted"/>
<name>A0A4Q7IYR4_9PSEU</name>
<evidence type="ECO:0008006" key="3">
    <source>
        <dbReference type="Google" id="ProtNLM"/>
    </source>
</evidence>
<dbReference type="OrthoDB" id="3703989at2"/>
<evidence type="ECO:0000313" key="2">
    <source>
        <dbReference type="Proteomes" id="UP000292003"/>
    </source>
</evidence>